<feature type="transmembrane region" description="Helical" evidence="3">
    <location>
        <begin position="217"/>
        <end position="242"/>
    </location>
</feature>
<evidence type="ECO:0000313" key="4">
    <source>
        <dbReference type="EMBL" id="NYJ23009.1"/>
    </source>
</evidence>
<sequence length="390" mass="40607">MSDTTPEPAEKREDAESAEPATPPATAPAESAAAEPAPHAESAVEAAPIEPPATAGEPRDTDPDMEVPPSAPVSARGHLNRSADENAAEVPETGARPQPAAAIEPEPVTSSPDDVAAAVARSSAEPGATAAGDATVDTASPAQSAAPVIIAGEAAQQATAQQAQQSQQPAAQPGEATAAPVAPAQTPPPPFIPQPVAPIFLQRPEPPKRKSNRGVGILIALVGTVAFAVLWAVAVVVVGAMLTPSSEFLPVLTQYFTSQYSGWAPIVAFFVGMVVLIQIINRARWWAYILGGLFVAVFVYLVYIGAGLVDAHFWQRNADEQSLVLSRAWVNPFAVLAGVIAREMSVWTGAWLAGRGRKLKARNAEAQADYEQQLADAQNQAANAYAQQGY</sequence>
<keyword evidence="4" id="KW-0808">Transferase</keyword>
<evidence type="ECO:0000256" key="1">
    <source>
        <dbReference type="SAM" id="Coils"/>
    </source>
</evidence>
<feature type="transmembrane region" description="Helical" evidence="3">
    <location>
        <begin position="329"/>
        <end position="353"/>
    </location>
</feature>
<name>A0A853CRP7_9MICO</name>
<dbReference type="EMBL" id="JACCFL010000001">
    <property type="protein sequence ID" value="NYJ23009.1"/>
    <property type="molecule type" value="Genomic_DNA"/>
</dbReference>
<feature type="transmembrane region" description="Helical" evidence="3">
    <location>
        <begin position="287"/>
        <end position="309"/>
    </location>
</feature>
<feature type="region of interest" description="Disordered" evidence="2">
    <location>
        <begin position="157"/>
        <end position="188"/>
    </location>
</feature>
<organism evidence="4 5">
    <name type="scientific">Leifsonia shinshuensis</name>
    <dbReference type="NCBI Taxonomy" id="150026"/>
    <lineage>
        <taxon>Bacteria</taxon>
        <taxon>Bacillati</taxon>
        <taxon>Actinomycetota</taxon>
        <taxon>Actinomycetes</taxon>
        <taxon>Micrococcales</taxon>
        <taxon>Microbacteriaceae</taxon>
        <taxon>Leifsonia</taxon>
    </lineage>
</organism>
<feature type="coiled-coil region" evidence="1">
    <location>
        <begin position="360"/>
        <end position="387"/>
    </location>
</feature>
<evidence type="ECO:0000256" key="3">
    <source>
        <dbReference type="SAM" id="Phobius"/>
    </source>
</evidence>
<reference evidence="4 5" key="1">
    <citation type="submission" date="2020-07" db="EMBL/GenBank/DDBJ databases">
        <title>Sequencing the genomes of 1000 actinobacteria strains.</title>
        <authorList>
            <person name="Klenk H.-P."/>
        </authorList>
    </citation>
    <scope>NUCLEOTIDE SEQUENCE [LARGE SCALE GENOMIC DNA]</scope>
    <source>
        <strain evidence="4 5">DSM 15165</strain>
    </source>
</reference>
<protein>
    <submittedName>
        <fullName evidence="4">Chemotaxis protein histidine kinase CheA</fullName>
    </submittedName>
</protein>
<evidence type="ECO:0000313" key="5">
    <source>
        <dbReference type="Proteomes" id="UP000578352"/>
    </source>
</evidence>
<feature type="region of interest" description="Disordered" evidence="2">
    <location>
        <begin position="1"/>
        <end position="139"/>
    </location>
</feature>
<keyword evidence="3" id="KW-0472">Membrane</keyword>
<dbReference type="AlphaFoldDB" id="A0A853CRP7"/>
<dbReference type="Proteomes" id="UP000578352">
    <property type="component" value="Unassembled WGS sequence"/>
</dbReference>
<comment type="caution">
    <text evidence="4">The sequence shown here is derived from an EMBL/GenBank/DDBJ whole genome shotgun (WGS) entry which is preliminary data.</text>
</comment>
<dbReference type="GO" id="GO:0016301">
    <property type="term" value="F:kinase activity"/>
    <property type="evidence" value="ECO:0007669"/>
    <property type="project" value="UniProtKB-KW"/>
</dbReference>
<keyword evidence="1" id="KW-0175">Coiled coil</keyword>
<feature type="transmembrane region" description="Helical" evidence="3">
    <location>
        <begin position="262"/>
        <end position="280"/>
    </location>
</feature>
<keyword evidence="3" id="KW-0812">Transmembrane</keyword>
<accession>A0A853CRP7</accession>
<feature type="compositionally biased region" description="Low complexity" evidence="2">
    <location>
        <begin position="157"/>
        <end position="184"/>
    </location>
</feature>
<proteinExistence type="predicted"/>
<evidence type="ECO:0000256" key="2">
    <source>
        <dbReference type="SAM" id="MobiDB-lite"/>
    </source>
</evidence>
<feature type="compositionally biased region" description="Low complexity" evidence="2">
    <location>
        <begin position="27"/>
        <end position="48"/>
    </location>
</feature>
<dbReference type="RefSeq" id="WP_179604988.1">
    <property type="nucleotide sequence ID" value="NZ_BAABEH010000001.1"/>
</dbReference>
<gene>
    <name evidence="4" type="ORF">HNR13_001296</name>
</gene>
<feature type="compositionally biased region" description="Low complexity" evidence="2">
    <location>
        <begin position="110"/>
        <end position="139"/>
    </location>
</feature>
<keyword evidence="3" id="KW-1133">Transmembrane helix</keyword>
<keyword evidence="4" id="KW-0418">Kinase</keyword>